<gene>
    <name evidence="2" type="ORF">FIBSPDRAFT_861242</name>
</gene>
<dbReference type="InterPro" id="IPR050700">
    <property type="entry name" value="YIM1/Zinc_Alcohol_DH_Fams"/>
</dbReference>
<dbReference type="GO" id="GO:0016491">
    <property type="term" value="F:oxidoreductase activity"/>
    <property type="evidence" value="ECO:0007669"/>
    <property type="project" value="InterPro"/>
</dbReference>
<dbReference type="GO" id="GO:0005739">
    <property type="term" value="C:mitochondrion"/>
    <property type="evidence" value="ECO:0007669"/>
    <property type="project" value="TreeGrafter"/>
</dbReference>
<dbReference type="PANTHER" id="PTHR11695">
    <property type="entry name" value="ALCOHOL DEHYDROGENASE RELATED"/>
    <property type="match status" value="1"/>
</dbReference>
<feature type="domain" description="Enoyl reductase (ER)" evidence="1">
    <location>
        <begin position="16"/>
        <end position="356"/>
    </location>
</feature>
<protein>
    <submittedName>
        <fullName evidence="2">NAD(P)-binding protein</fullName>
    </submittedName>
</protein>
<dbReference type="InterPro" id="IPR013154">
    <property type="entry name" value="ADH-like_N"/>
</dbReference>
<accession>A0A166JFG5</accession>
<dbReference type="InterPro" id="IPR011032">
    <property type="entry name" value="GroES-like_sf"/>
</dbReference>
<dbReference type="OrthoDB" id="203908at2759"/>
<proteinExistence type="predicted"/>
<sequence length="359" mass="38025">MEIPTKQQKVVQVAKGLPADVLRIVDVPVERPAPGSGDILVQVRAVAFNHLWKLMPVIPAFLRKLPAVPEIELAGVIADPGESAFATGDEVLGFVPPNALSSDRGALAQYVLMKAIHVVRKPAALSWEAASGLTCSGLTAARALSLFDTRPKKGLRILVAGASSALGRTAIQIAKGQGAYVVASCSAASAEGVRALGADEILDYTASPLPQQLATAYPYDKARPSESPLALDLIIDCIGADPKLYTQSPAYLAKDGVFVQPGIDTSGGALKTGWHLAHAKWYPGCWAGGVPRTFRFFSVQVADGESLERELAELAGWTQDGTLRMEIDSVHTFDRAGVMTAYERVMSGKARGKVVVRVS</sequence>
<name>A0A166JFG5_9AGAM</name>
<evidence type="ECO:0000259" key="1">
    <source>
        <dbReference type="SMART" id="SM00829"/>
    </source>
</evidence>
<dbReference type="SUPFAM" id="SSF50129">
    <property type="entry name" value="GroES-like"/>
    <property type="match status" value="1"/>
</dbReference>
<dbReference type="EMBL" id="KV417552">
    <property type="protein sequence ID" value="KZP20805.1"/>
    <property type="molecule type" value="Genomic_DNA"/>
</dbReference>
<dbReference type="PANTHER" id="PTHR11695:SF294">
    <property type="entry name" value="RETICULON-4-INTERACTING PROTEIN 1, MITOCHONDRIAL"/>
    <property type="match status" value="1"/>
</dbReference>
<dbReference type="Gene3D" id="3.90.180.10">
    <property type="entry name" value="Medium-chain alcohol dehydrogenases, catalytic domain"/>
    <property type="match status" value="1"/>
</dbReference>
<evidence type="ECO:0000313" key="3">
    <source>
        <dbReference type="Proteomes" id="UP000076532"/>
    </source>
</evidence>
<dbReference type="InterPro" id="IPR020843">
    <property type="entry name" value="ER"/>
</dbReference>
<dbReference type="SUPFAM" id="SSF51735">
    <property type="entry name" value="NAD(P)-binding Rossmann-fold domains"/>
    <property type="match status" value="1"/>
</dbReference>
<dbReference type="InterPro" id="IPR036291">
    <property type="entry name" value="NAD(P)-bd_dom_sf"/>
</dbReference>
<dbReference type="Proteomes" id="UP000076532">
    <property type="component" value="Unassembled WGS sequence"/>
</dbReference>
<evidence type="ECO:0000313" key="2">
    <source>
        <dbReference type="EMBL" id="KZP20805.1"/>
    </source>
</evidence>
<dbReference type="Gene3D" id="3.40.50.720">
    <property type="entry name" value="NAD(P)-binding Rossmann-like Domain"/>
    <property type="match status" value="1"/>
</dbReference>
<reference evidence="2 3" key="1">
    <citation type="journal article" date="2016" name="Mol. Biol. Evol.">
        <title>Comparative Genomics of Early-Diverging Mushroom-Forming Fungi Provides Insights into the Origins of Lignocellulose Decay Capabilities.</title>
        <authorList>
            <person name="Nagy L.G."/>
            <person name="Riley R."/>
            <person name="Tritt A."/>
            <person name="Adam C."/>
            <person name="Daum C."/>
            <person name="Floudas D."/>
            <person name="Sun H."/>
            <person name="Yadav J.S."/>
            <person name="Pangilinan J."/>
            <person name="Larsson K.H."/>
            <person name="Matsuura K."/>
            <person name="Barry K."/>
            <person name="Labutti K."/>
            <person name="Kuo R."/>
            <person name="Ohm R.A."/>
            <person name="Bhattacharya S.S."/>
            <person name="Shirouzu T."/>
            <person name="Yoshinaga Y."/>
            <person name="Martin F.M."/>
            <person name="Grigoriev I.V."/>
            <person name="Hibbett D.S."/>
        </authorList>
    </citation>
    <scope>NUCLEOTIDE SEQUENCE [LARGE SCALE GENOMIC DNA]</scope>
    <source>
        <strain evidence="2 3">CBS 109695</strain>
    </source>
</reference>
<dbReference type="SMART" id="SM00829">
    <property type="entry name" value="PKS_ER"/>
    <property type="match status" value="1"/>
</dbReference>
<dbReference type="AlphaFoldDB" id="A0A166JFG5"/>
<dbReference type="CDD" id="cd08267">
    <property type="entry name" value="MDR1"/>
    <property type="match status" value="1"/>
</dbReference>
<dbReference type="STRING" id="436010.A0A166JFG5"/>
<organism evidence="2 3">
    <name type="scientific">Athelia psychrophila</name>
    <dbReference type="NCBI Taxonomy" id="1759441"/>
    <lineage>
        <taxon>Eukaryota</taxon>
        <taxon>Fungi</taxon>
        <taxon>Dikarya</taxon>
        <taxon>Basidiomycota</taxon>
        <taxon>Agaricomycotina</taxon>
        <taxon>Agaricomycetes</taxon>
        <taxon>Agaricomycetidae</taxon>
        <taxon>Atheliales</taxon>
        <taxon>Atheliaceae</taxon>
        <taxon>Athelia</taxon>
    </lineage>
</organism>
<keyword evidence="3" id="KW-1185">Reference proteome</keyword>
<dbReference type="Pfam" id="PF08240">
    <property type="entry name" value="ADH_N"/>
    <property type="match status" value="1"/>
</dbReference>
<dbReference type="Pfam" id="PF13602">
    <property type="entry name" value="ADH_zinc_N_2"/>
    <property type="match status" value="1"/>
</dbReference>